<dbReference type="InterPro" id="IPR016193">
    <property type="entry name" value="Cytidine_deaminase-like"/>
</dbReference>
<comment type="similarity">
    <text evidence="3">Belongs to the FdhD family.</text>
</comment>
<evidence type="ECO:0000256" key="1">
    <source>
        <dbReference type="ARBA" id="ARBA00022490"/>
    </source>
</evidence>
<dbReference type="EMBL" id="JAAOIW010000005">
    <property type="protein sequence ID" value="NHN31377.1"/>
    <property type="molecule type" value="Genomic_DNA"/>
</dbReference>
<dbReference type="NCBIfam" id="TIGR00129">
    <property type="entry name" value="fdhD_narQ"/>
    <property type="match status" value="1"/>
</dbReference>
<keyword evidence="1 3" id="KW-0963">Cytoplasm</keyword>
<reference evidence="4" key="1">
    <citation type="submission" date="2020-03" db="EMBL/GenBank/DDBJ databases">
        <title>Draft sequencing of Paenibacilllus sp. S3N08.</title>
        <authorList>
            <person name="Kim D.-U."/>
        </authorList>
    </citation>
    <scope>NUCLEOTIDE SEQUENCE</scope>
    <source>
        <strain evidence="4">S3N08</strain>
    </source>
</reference>
<proteinExistence type="inferred from homology"/>
<sequence>MESIEKADQADYRDGAEPAATATWHILKYAGGQLQPQADEVAAEYPLTIRVDGDEFATIVCSPSDLEDMVLGFLASEGMIRVMEDIRSFKLDVGRGFAEVELTIKQSTSKEWYNKRLIGSCCGKSRQFYFHNDARTAKTIPLRTRISAQRCLELMRDLQQASAEFHNTGGVHNAALCTVDSSDPLPMLIRSDIGRHNALDKIYGQCIRHRIPLQGKVIAFSGRVSSEVLLKVAKIGVGILLSKSAPTGLALELAHDLGIAVIGFIRGDSFNVYTHAERLELES</sequence>
<gene>
    <name evidence="3 4" type="primary">fdhD</name>
    <name evidence="4" type="ORF">G9U52_16175</name>
</gene>
<dbReference type="PANTHER" id="PTHR30592">
    <property type="entry name" value="FORMATE DEHYDROGENASE"/>
    <property type="match status" value="1"/>
</dbReference>
<evidence type="ECO:0000256" key="2">
    <source>
        <dbReference type="ARBA" id="ARBA00023150"/>
    </source>
</evidence>
<name>A0ABX0J941_9BACL</name>
<dbReference type="Proteomes" id="UP001165962">
    <property type="component" value="Unassembled WGS sequence"/>
</dbReference>
<dbReference type="RefSeq" id="WP_166151354.1">
    <property type="nucleotide sequence ID" value="NZ_JAAOIW010000005.1"/>
</dbReference>
<dbReference type="PANTHER" id="PTHR30592:SF1">
    <property type="entry name" value="SULFUR CARRIER PROTEIN FDHD"/>
    <property type="match status" value="1"/>
</dbReference>
<evidence type="ECO:0000256" key="3">
    <source>
        <dbReference type="HAMAP-Rule" id="MF_00187"/>
    </source>
</evidence>
<dbReference type="Gene3D" id="3.40.140.10">
    <property type="entry name" value="Cytidine Deaminase, domain 2"/>
    <property type="match status" value="1"/>
</dbReference>
<comment type="caution">
    <text evidence="4">The sequence shown here is derived from an EMBL/GenBank/DDBJ whole genome shotgun (WGS) entry which is preliminary data.</text>
</comment>
<keyword evidence="2 3" id="KW-0501">Molybdenum cofactor biosynthesis</keyword>
<feature type="active site" description="Cysteine persulfide intermediate" evidence="3">
    <location>
        <position position="122"/>
    </location>
</feature>
<comment type="caution">
    <text evidence="3">Lacks conserved residue(s) required for the propagation of feature annotation.</text>
</comment>
<dbReference type="SUPFAM" id="SSF53927">
    <property type="entry name" value="Cytidine deaminase-like"/>
    <property type="match status" value="1"/>
</dbReference>
<comment type="function">
    <text evidence="3">Required for formate dehydrogenase (FDH) activity. Acts as a sulfur carrier protein that transfers sulfur from IscS to the molybdenum cofactor prior to its insertion into FDH.</text>
</comment>
<evidence type="ECO:0000313" key="4">
    <source>
        <dbReference type="EMBL" id="NHN31377.1"/>
    </source>
</evidence>
<keyword evidence="5" id="KW-1185">Reference proteome</keyword>
<evidence type="ECO:0000313" key="5">
    <source>
        <dbReference type="Proteomes" id="UP001165962"/>
    </source>
</evidence>
<dbReference type="Pfam" id="PF02634">
    <property type="entry name" value="FdhD-NarQ"/>
    <property type="match status" value="1"/>
</dbReference>
<organism evidence="4 5">
    <name type="scientific">Paenibacillus agricola</name>
    <dbReference type="NCBI Taxonomy" id="2716264"/>
    <lineage>
        <taxon>Bacteria</taxon>
        <taxon>Bacillati</taxon>
        <taxon>Bacillota</taxon>
        <taxon>Bacilli</taxon>
        <taxon>Bacillales</taxon>
        <taxon>Paenibacillaceae</taxon>
        <taxon>Paenibacillus</taxon>
    </lineage>
</organism>
<accession>A0ABX0J941</accession>
<dbReference type="Gene3D" id="3.10.20.10">
    <property type="match status" value="1"/>
</dbReference>
<dbReference type="PIRSF" id="PIRSF015626">
    <property type="entry name" value="FdhD"/>
    <property type="match status" value="1"/>
</dbReference>
<comment type="subcellular location">
    <subcellularLocation>
        <location evidence="3">Cytoplasm</location>
    </subcellularLocation>
</comment>
<dbReference type="InterPro" id="IPR003786">
    <property type="entry name" value="FdhD"/>
</dbReference>
<dbReference type="HAMAP" id="MF_00187">
    <property type="entry name" value="FdhD"/>
    <property type="match status" value="1"/>
</dbReference>
<protein>
    <recommendedName>
        <fullName evidence="3">Sulfur carrier protein FdhD</fullName>
    </recommendedName>
</protein>